<dbReference type="CDD" id="cd13609">
    <property type="entry name" value="PBP2_Opu_like_1"/>
    <property type="match status" value="1"/>
</dbReference>
<comment type="similarity">
    <text evidence="8">Belongs to the binding-protein-dependent transport system permease family.</text>
</comment>
<feature type="transmembrane region" description="Helical" evidence="8">
    <location>
        <begin position="145"/>
        <end position="167"/>
    </location>
</feature>
<protein>
    <submittedName>
        <fullName evidence="10">ABC transporter permease subunit</fullName>
    </submittedName>
</protein>
<dbReference type="PANTHER" id="PTHR30177">
    <property type="entry name" value="GLYCINE BETAINE/L-PROLINE TRANSPORT SYSTEM PERMEASE PROTEIN PROW"/>
    <property type="match status" value="1"/>
</dbReference>
<evidence type="ECO:0000256" key="5">
    <source>
        <dbReference type="ARBA" id="ARBA00023136"/>
    </source>
</evidence>
<keyword evidence="2 8" id="KW-0813">Transport</keyword>
<accession>A0ABT1EJB8</accession>
<dbReference type="Gene3D" id="1.10.3720.10">
    <property type="entry name" value="MetI-like"/>
    <property type="match status" value="1"/>
</dbReference>
<dbReference type="PROSITE" id="PS50928">
    <property type="entry name" value="ABC_TM1"/>
    <property type="match status" value="1"/>
</dbReference>
<feature type="transmembrane region" description="Helical" evidence="8">
    <location>
        <begin position="179"/>
        <end position="200"/>
    </location>
</feature>
<evidence type="ECO:0000256" key="3">
    <source>
        <dbReference type="ARBA" id="ARBA00022692"/>
    </source>
</evidence>
<dbReference type="RefSeq" id="WP_262068667.1">
    <property type="nucleotide sequence ID" value="NZ_JAMXOC010000006.1"/>
</dbReference>
<feature type="transmembrane region" description="Helical" evidence="8">
    <location>
        <begin position="22"/>
        <end position="46"/>
    </location>
</feature>
<comment type="similarity">
    <text evidence="7">In the N-terminal section; belongs to the binding-protein-dependent transport system permease family.</text>
</comment>
<evidence type="ECO:0000256" key="4">
    <source>
        <dbReference type="ARBA" id="ARBA00022989"/>
    </source>
</evidence>
<comment type="subcellular location">
    <subcellularLocation>
        <location evidence="8">Cell membrane</location>
        <topology evidence="8">Multi-pass membrane protein</topology>
    </subcellularLocation>
    <subcellularLocation>
        <location evidence="1">Membrane</location>
        <topology evidence="1">Multi-pass membrane protein</topology>
    </subcellularLocation>
</comment>
<dbReference type="Pfam" id="PF00528">
    <property type="entry name" value="BPD_transp_1"/>
    <property type="match status" value="1"/>
</dbReference>
<dbReference type="Pfam" id="PF04069">
    <property type="entry name" value="OpuAC"/>
    <property type="match status" value="1"/>
</dbReference>
<gene>
    <name evidence="10" type="ORF">NK118_05905</name>
</gene>
<evidence type="ECO:0000256" key="8">
    <source>
        <dbReference type="RuleBase" id="RU363032"/>
    </source>
</evidence>
<evidence type="ECO:0000256" key="1">
    <source>
        <dbReference type="ARBA" id="ARBA00004141"/>
    </source>
</evidence>
<dbReference type="InterPro" id="IPR051204">
    <property type="entry name" value="ABC_transp_perm/SBD"/>
</dbReference>
<evidence type="ECO:0000259" key="9">
    <source>
        <dbReference type="PROSITE" id="PS50928"/>
    </source>
</evidence>
<sequence>MGFIDYVVMNRNQILALLLNHIQLTAIAVGLSLLIGVPLGILICYVRKLSKPIIGLANVIQAIPSMAMLGFAIPFLGIGTLPAVITVVLYSLLPIIKNTYTGIANIDKDMVESARGIGLTKFQILTKVQIPIALPVIMAGVRISAVTAVGMMTIAAFIGAGGLGYLVFSGIRTVNNNQILAGAIPACLLALFVDYLAGLVEKIVTPVSLQNSESTSLAGIKKRRKHQKIILATFVCVVAALFVYTGITSSQKSDKMITIAGKDFTEQSILTHMLADMVEDRTDIEVRRESELGGTQVCMGALKTGEVDLYIEYTGTAYGDTLKHPMSSDMEKVYNTVKEEFKEQFDIEVLEQMKFNNTYTLAIRPDTAAEYNLKTISDLAKASPNFTFGATLEFLNRSDGFPGLSEVYNINFKDTVGIDGSPRYTALVSKETDVVDAFATDGLIKKFNLQVLEDDKNFFPPYYAIPVVRSEIIEKYPEIQEPIDELRQVLTDEVMMELNYQVDELQMTPREVAREFLKAEGLL</sequence>
<feature type="transmembrane region" description="Helical" evidence="8">
    <location>
        <begin position="79"/>
        <end position="96"/>
    </location>
</feature>
<dbReference type="InterPro" id="IPR007210">
    <property type="entry name" value="ABC_Gly_betaine_transp_sub-bd"/>
</dbReference>
<keyword evidence="4 8" id="KW-1133">Transmembrane helix</keyword>
<feature type="domain" description="ABC transmembrane type-1" evidence="9">
    <location>
        <begin position="18"/>
        <end position="197"/>
    </location>
</feature>
<dbReference type="Gene3D" id="3.40.190.10">
    <property type="entry name" value="Periplasmic binding protein-like II"/>
    <property type="match status" value="1"/>
</dbReference>
<proteinExistence type="inferred from homology"/>
<dbReference type="InterPro" id="IPR035906">
    <property type="entry name" value="MetI-like_sf"/>
</dbReference>
<dbReference type="Gene3D" id="3.40.190.120">
    <property type="entry name" value="Osmoprotection protein (prox), domain 2"/>
    <property type="match status" value="1"/>
</dbReference>
<dbReference type="SUPFAM" id="SSF53850">
    <property type="entry name" value="Periplasmic binding protein-like II"/>
    <property type="match status" value="1"/>
</dbReference>
<reference evidence="10 11" key="1">
    <citation type="journal article" date="2022" name="Genome Biol. Evol.">
        <title>Host diet, physiology and behaviors set the stage for Lachnospiraceae cladogenesis.</title>
        <authorList>
            <person name="Vera-Ponce De Leon A."/>
            <person name="Schneider M."/>
            <person name="Jahnes B.C."/>
            <person name="Sadowski V."/>
            <person name="Camuy-Velez L.A."/>
            <person name="Duan J."/>
            <person name="Sabree Z.L."/>
        </authorList>
    </citation>
    <scope>NUCLEOTIDE SEQUENCE [LARGE SCALE GENOMIC DNA]</scope>
    <source>
        <strain evidence="10 11">PAL227</strain>
    </source>
</reference>
<keyword evidence="5 8" id="KW-0472">Membrane</keyword>
<feature type="transmembrane region" description="Helical" evidence="8">
    <location>
        <begin position="53"/>
        <end position="73"/>
    </location>
</feature>
<evidence type="ECO:0000256" key="7">
    <source>
        <dbReference type="ARBA" id="ARBA00035652"/>
    </source>
</evidence>
<dbReference type="SUPFAM" id="SSF161098">
    <property type="entry name" value="MetI-like"/>
    <property type="match status" value="1"/>
</dbReference>
<dbReference type="EMBL" id="JAMZFV010000006">
    <property type="protein sequence ID" value="MCP1109786.1"/>
    <property type="molecule type" value="Genomic_DNA"/>
</dbReference>
<evidence type="ECO:0000256" key="2">
    <source>
        <dbReference type="ARBA" id="ARBA00022448"/>
    </source>
</evidence>
<comment type="similarity">
    <text evidence="6">In the C-terminal section; belongs to the OsmX family.</text>
</comment>
<dbReference type="InterPro" id="IPR000515">
    <property type="entry name" value="MetI-like"/>
</dbReference>
<feature type="transmembrane region" description="Helical" evidence="8">
    <location>
        <begin position="229"/>
        <end position="247"/>
    </location>
</feature>
<dbReference type="CDD" id="cd06261">
    <property type="entry name" value="TM_PBP2"/>
    <property type="match status" value="1"/>
</dbReference>
<dbReference type="PANTHER" id="PTHR30177:SF4">
    <property type="entry name" value="OSMOPROTECTANT IMPORT PERMEASE PROTEIN OSMW"/>
    <property type="match status" value="1"/>
</dbReference>
<comment type="caution">
    <text evidence="10">The sequence shown here is derived from an EMBL/GenBank/DDBJ whole genome shotgun (WGS) entry which is preliminary data.</text>
</comment>
<keyword evidence="3 8" id="KW-0812">Transmembrane</keyword>
<keyword evidence="11" id="KW-1185">Reference proteome</keyword>
<evidence type="ECO:0000313" key="10">
    <source>
        <dbReference type="EMBL" id="MCP1109786.1"/>
    </source>
</evidence>
<name>A0ABT1EJB8_9FIRM</name>
<organism evidence="10 11">
    <name type="scientific">Ohessyouella blattaphilus</name>
    <dbReference type="NCBI Taxonomy" id="2949333"/>
    <lineage>
        <taxon>Bacteria</taxon>
        <taxon>Bacillati</taxon>
        <taxon>Bacillota</taxon>
        <taxon>Clostridia</taxon>
        <taxon>Lachnospirales</taxon>
        <taxon>Lachnospiraceae</taxon>
        <taxon>Ohessyouella</taxon>
    </lineage>
</organism>
<evidence type="ECO:0000313" key="11">
    <source>
        <dbReference type="Proteomes" id="UP001523565"/>
    </source>
</evidence>
<evidence type="ECO:0000256" key="6">
    <source>
        <dbReference type="ARBA" id="ARBA00035642"/>
    </source>
</evidence>
<dbReference type="Proteomes" id="UP001523565">
    <property type="component" value="Unassembled WGS sequence"/>
</dbReference>